<dbReference type="PROSITE" id="PS51724">
    <property type="entry name" value="SPOR"/>
    <property type="match status" value="1"/>
</dbReference>
<dbReference type="STRING" id="1217721.HY57_02885"/>
<evidence type="ECO:0000259" key="3">
    <source>
        <dbReference type="PROSITE" id="PS51724"/>
    </source>
</evidence>
<dbReference type="OrthoDB" id="8558195at2"/>
<feature type="region of interest" description="Disordered" evidence="1">
    <location>
        <begin position="46"/>
        <end position="87"/>
    </location>
</feature>
<gene>
    <name evidence="4" type="ORF">HY57_02885</name>
</gene>
<name>A0A075JXG1_9GAMM</name>
<sequence length="255" mass="25928">MAARKGKGRQAVRNNSGGMPGWGWAVIGILIGAVLMFAMRGHLPMAPSPNEGPQPNAQATAQRGSDAGAAGNESTSATDNAPAAPKKPQYDFYSVLSEKEVRIPDAVISAQAKAEQQQKQQAAQQAAQAAAQQQAQAAAQKPAPGPAAVAEAITPAPESAVHAPAPAAATPTASAPAGNGYLLQVGAFPSPSDAETLKAKLAMQGFVANVSPVSVNGQTYNRVRLGPFHSATELESAKQRLASAGINAIALKEGR</sequence>
<protein>
    <submittedName>
        <fullName evidence="4">Sporulation protein</fullName>
    </submittedName>
</protein>
<dbReference type="PANTHER" id="PTHR38687:SF1">
    <property type="entry name" value="CELL DIVISION PROTEIN DEDD"/>
    <property type="match status" value="1"/>
</dbReference>
<dbReference type="HOGENOM" id="CLU_076835_0_0_6"/>
<dbReference type="SUPFAM" id="SSF110997">
    <property type="entry name" value="Sporulation related repeat"/>
    <property type="match status" value="1"/>
</dbReference>
<dbReference type="GO" id="GO:0042834">
    <property type="term" value="F:peptidoglycan binding"/>
    <property type="evidence" value="ECO:0007669"/>
    <property type="project" value="InterPro"/>
</dbReference>
<feature type="compositionally biased region" description="Polar residues" evidence="1">
    <location>
        <begin position="53"/>
        <end position="63"/>
    </location>
</feature>
<keyword evidence="5" id="KW-1185">Reference proteome</keyword>
<reference evidence="4 5" key="1">
    <citation type="submission" date="2014-07" db="EMBL/GenBank/DDBJ databases">
        <title>Complete Genome Sequence of Dyella japonica Strain A8 Isolated from Malaysian Tropical Soil.</title>
        <authorList>
            <person name="Hui R.K.H."/>
            <person name="Chen J.-W."/>
            <person name="Chan K.-G."/>
            <person name="Leung F.C.C."/>
        </authorList>
    </citation>
    <scope>NUCLEOTIDE SEQUENCE [LARGE SCALE GENOMIC DNA]</scope>
    <source>
        <strain evidence="4 5">A8</strain>
    </source>
</reference>
<accession>A0A075JXG1</accession>
<dbReference type="Pfam" id="PF05036">
    <property type="entry name" value="SPOR"/>
    <property type="match status" value="1"/>
</dbReference>
<dbReference type="InterPro" id="IPR052521">
    <property type="entry name" value="Cell_div_SPOR-domain"/>
</dbReference>
<evidence type="ECO:0000256" key="2">
    <source>
        <dbReference type="SAM" id="Phobius"/>
    </source>
</evidence>
<dbReference type="PANTHER" id="PTHR38687">
    <property type="entry name" value="CELL DIVISION PROTEIN DEDD-RELATED"/>
    <property type="match status" value="1"/>
</dbReference>
<proteinExistence type="predicted"/>
<dbReference type="Gene3D" id="3.30.70.1070">
    <property type="entry name" value="Sporulation related repeat"/>
    <property type="match status" value="1"/>
</dbReference>
<evidence type="ECO:0000313" key="4">
    <source>
        <dbReference type="EMBL" id="AIF46270.1"/>
    </source>
</evidence>
<dbReference type="GO" id="GO:0032506">
    <property type="term" value="P:cytokinetic process"/>
    <property type="evidence" value="ECO:0007669"/>
    <property type="project" value="TreeGrafter"/>
</dbReference>
<dbReference type="PATRIC" id="fig|1217721.7.peg.609"/>
<evidence type="ECO:0000313" key="5">
    <source>
        <dbReference type="Proteomes" id="UP000027987"/>
    </source>
</evidence>
<dbReference type="KEGG" id="dja:HY57_02885"/>
<keyword evidence="2" id="KW-0812">Transmembrane</keyword>
<dbReference type="InterPro" id="IPR036680">
    <property type="entry name" value="SPOR-like_sf"/>
</dbReference>
<keyword evidence="2" id="KW-0472">Membrane</keyword>
<feature type="transmembrane region" description="Helical" evidence="2">
    <location>
        <begin position="21"/>
        <end position="39"/>
    </location>
</feature>
<dbReference type="GO" id="GO:0030428">
    <property type="term" value="C:cell septum"/>
    <property type="evidence" value="ECO:0007669"/>
    <property type="project" value="TreeGrafter"/>
</dbReference>
<dbReference type="AlphaFoldDB" id="A0A075JXG1"/>
<dbReference type="Proteomes" id="UP000027987">
    <property type="component" value="Chromosome"/>
</dbReference>
<keyword evidence="2" id="KW-1133">Transmembrane helix</keyword>
<feature type="domain" description="SPOR" evidence="3">
    <location>
        <begin position="175"/>
        <end position="253"/>
    </location>
</feature>
<dbReference type="GO" id="GO:0032153">
    <property type="term" value="C:cell division site"/>
    <property type="evidence" value="ECO:0007669"/>
    <property type="project" value="TreeGrafter"/>
</dbReference>
<dbReference type="RefSeq" id="WP_019466547.1">
    <property type="nucleotide sequence ID" value="NZ_ALOY01000175.1"/>
</dbReference>
<organism evidence="4 5">
    <name type="scientific">Dyella japonica A8</name>
    <dbReference type="NCBI Taxonomy" id="1217721"/>
    <lineage>
        <taxon>Bacteria</taxon>
        <taxon>Pseudomonadati</taxon>
        <taxon>Pseudomonadota</taxon>
        <taxon>Gammaproteobacteria</taxon>
        <taxon>Lysobacterales</taxon>
        <taxon>Rhodanobacteraceae</taxon>
        <taxon>Dyella</taxon>
    </lineage>
</organism>
<dbReference type="EMBL" id="CP008884">
    <property type="protein sequence ID" value="AIF46270.1"/>
    <property type="molecule type" value="Genomic_DNA"/>
</dbReference>
<evidence type="ECO:0000256" key="1">
    <source>
        <dbReference type="SAM" id="MobiDB-lite"/>
    </source>
</evidence>
<dbReference type="InterPro" id="IPR007730">
    <property type="entry name" value="SPOR-like_dom"/>
</dbReference>